<dbReference type="InterPro" id="IPR036879">
    <property type="entry name" value="TF_MADSbox_sf"/>
</dbReference>
<dbReference type="EMBL" id="JBJKBG010000006">
    <property type="protein sequence ID" value="KAL3735599.1"/>
    <property type="molecule type" value="Genomic_DNA"/>
</dbReference>
<keyword evidence="2" id="KW-1185">Reference proteome</keyword>
<evidence type="ECO:0000313" key="1">
    <source>
        <dbReference type="EMBL" id="KAL3735599.1"/>
    </source>
</evidence>
<accession>A0ABD3KAY5</accession>
<dbReference type="AlphaFoldDB" id="A0ABD3KAY5"/>
<proteinExistence type="predicted"/>
<protein>
    <recommendedName>
        <fullName evidence="3">MADS-box domain-containing protein</fullName>
    </recommendedName>
</protein>
<sequence>MKKAEAFKILCSVDTCVIIYPMWKSGDGLVRPKIWPPDSKEVERFILRYRSEAVDHRAKHATGLREFFTSQKKKIDTELAEAHKANWEAKYPVSDEILRDLSEPQLRLATMMEKRVVETVAPSDGIVPHGVVDLHASDAGFMQDGVVEAGPRLEFLYLQLDQSMSIPHR</sequence>
<evidence type="ECO:0000313" key="2">
    <source>
        <dbReference type="Proteomes" id="UP001634007"/>
    </source>
</evidence>
<comment type="caution">
    <text evidence="1">The sequence shown here is derived from an EMBL/GenBank/DDBJ whole genome shotgun (WGS) entry which is preliminary data.</text>
</comment>
<gene>
    <name evidence="1" type="ORF">ACJRO7_024684</name>
</gene>
<reference evidence="1 2" key="1">
    <citation type="submission" date="2024-11" db="EMBL/GenBank/DDBJ databases">
        <title>Chromosome-level genome assembly of Eucalyptus globulus Labill. provides insights into its genome evolution.</title>
        <authorList>
            <person name="Li X."/>
        </authorList>
    </citation>
    <scope>NUCLEOTIDE SEQUENCE [LARGE SCALE GENOMIC DNA]</scope>
    <source>
        <strain evidence="1">CL2024</strain>
        <tissue evidence="1">Fresh tender leaves</tissue>
    </source>
</reference>
<evidence type="ECO:0008006" key="3">
    <source>
        <dbReference type="Google" id="ProtNLM"/>
    </source>
</evidence>
<dbReference type="Proteomes" id="UP001634007">
    <property type="component" value="Unassembled WGS sequence"/>
</dbReference>
<name>A0ABD3KAY5_EUCGL</name>
<dbReference type="Gene3D" id="3.40.1810.10">
    <property type="entry name" value="Transcription factor, MADS-box"/>
    <property type="match status" value="1"/>
</dbReference>
<organism evidence="1 2">
    <name type="scientific">Eucalyptus globulus</name>
    <name type="common">Tasmanian blue gum</name>
    <dbReference type="NCBI Taxonomy" id="34317"/>
    <lineage>
        <taxon>Eukaryota</taxon>
        <taxon>Viridiplantae</taxon>
        <taxon>Streptophyta</taxon>
        <taxon>Embryophyta</taxon>
        <taxon>Tracheophyta</taxon>
        <taxon>Spermatophyta</taxon>
        <taxon>Magnoliopsida</taxon>
        <taxon>eudicotyledons</taxon>
        <taxon>Gunneridae</taxon>
        <taxon>Pentapetalae</taxon>
        <taxon>rosids</taxon>
        <taxon>malvids</taxon>
        <taxon>Myrtales</taxon>
        <taxon>Myrtaceae</taxon>
        <taxon>Myrtoideae</taxon>
        <taxon>Eucalypteae</taxon>
        <taxon>Eucalyptus</taxon>
    </lineage>
</organism>